<dbReference type="PROSITE" id="PS01039">
    <property type="entry name" value="SBP_BACTERIAL_3"/>
    <property type="match status" value="1"/>
</dbReference>
<feature type="domain" description="Solute-binding protein family 3/N-terminal" evidence="6">
    <location>
        <begin position="38"/>
        <end position="261"/>
    </location>
</feature>
<dbReference type="SMART" id="SM00062">
    <property type="entry name" value="PBPb"/>
    <property type="match status" value="1"/>
</dbReference>
<evidence type="ECO:0000256" key="2">
    <source>
        <dbReference type="ARBA" id="ARBA00010333"/>
    </source>
</evidence>
<organism evidence="7 8">
    <name type="scientific">Maledivibacter halophilus</name>
    <dbReference type="NCBI Taxonomy" id="36842"/>
    <lineage>
        <taxon>Bacteria</taxon>
        <taxon>Bacillati</taxon>
        <taxon>Bacillota</taxon>
        <taxon>Clostridia</taxon>
        <taxon>Peptostreptococcales</taxon>
        <taxon>Caminicellaceae</taxon>
        <taxon>Maledivibacter</taxon>
    </lineage>
</organism>
<dbReference type="STRING" id="36842.SAMN02194393_03785"/>
<dbReference type="PANTHER" id="PTHR35936">
    <property type="entry name" value="MEMBRANE-BOUND LYTIC MUREIN TRANSGLYCOSYLASE F"/>
    <property type="match status" value="1"/>
</dbReference>
<protein>
    <submittedName>
        <fullName evidence="7">Amino acid ABC transporter substrate-binding protein, PAAT family (TC 3.A.1.3.-)</fullName>
    </submittedName>
</protein>
<dbReference type="EMBL" id="FUZT01000010">
    <property type="protein sequence ID" value="SKC82952.1"/>
    <property type="molecule type" value="Genomic_DNA"/>
</dbReference>
<name>A0A1T5M3Z0_9FIRM</name>
<sequence length="268" mass="30691">MKFKNSLLTILIMVLVASMIFSGCQNQSAAKKSDEKRTIIVGTSASYYPWAFKKDDVVQGFEVDVWNEIAKRNGYNLEFKLAKFSGLVGMLDAKKIDTIAHQMSITKERLEKYDFTEPYAYSYYDFAVKTNSEFKTLEDLEGKKVGCWLGGNGEKSLRELNEKNNLNLKIETYDGAPIEKEVELGRIDASWQGEIKTLSTIKQANMDLRMIGARPFYEINAYPFLKSEKNKALTQEITDTIKEMREDGTLTELSQKWFELDTTVKPQE</sequence>
<evidence type="ECO:0000256" key="1">
    <source>
        <dbReference type="ARBA" id="ARBA00004196"/>
    </source>
</evidence>
<evidence type="ECO:0000259" key="6">
    <source>
        <dbReference type="SMART" id="SM00062"/>
    </source>
</evidence>
<dbReference type="PANTHER" id="PTHR35936:SF19">
    <property type="entry name" value="AMINO-ACID-BINDING PROTEIN YXEM-RELATED"/>
    <property type="match status" value="1"/>
</dbReference>
<dbReference type="GO" id="GO:0030313">
    <property type="term" value="C:cell envelope"/>
    <property type="evidence" value="ECO:0007669"/>
    <property type="project" value="UniProtKB-SubCell"/>
</dbReference>
<evidence type="ECO:0000256" key="5">
    <source>
        <dbReference type="SAM" id="SignalP"/>
    </source>
</evidence>
<proteinExistence type="inferred from homology"/>
<dbReference type="Proteomes" id="UP000190285">
    <property type="component" value="Unassembled WGS sequence"/>
</dbReference>
<feature type="signal peptide" evidence="5">
    <location>
        <begin position="1"/>
        <end position="29"/>
    </location>
</feature>
<gene>
    <name evidence="7" type="ORF">SAMN02194393_03785</name>
</gene>
<comment type="subcellular location">
    <subcellularLocation>
        <location evidence="1">Cell envelope</location>
    </subcellularLocation>
</comment>
<evidence type="ECO:0000256" key="3">
    <source>
        <dbReference type="ARBA" id="ARBA00022729"/>
    </source>
</evidence>
<comment type="similarity">
    <text evidence="2 4">Belongs to the bacterial solute-binding protein 3 family.</text>
</comment>
<dbReference type="AlphaFoldDB" id="A0A1T5M3Z0"/>
<accession>A0A1T5M3Z0</accession>
<evidence type="ECO:0000313" key="7">
    <source>
        <dbReference type="EMBL" id="SKC82952.1"/>
    </source>
</evidence>
<evidence type="ECO:0000256" key="4">
    <source>
        <dbReference type="RuleBase" id="RU003744"/>
    </source>
</evidence>
<dbReference type="InterPro" id="IPR001638">
    <property type="entry name" value="Solute-binding_3/MltF_N"/>
</dbReference>
<dbReference type="Gene3D" id="3.40.190.10">
    <property type="entry name" value="Periplasmic binding protein-like II"/>
    <property type="match status" value="2"/>
</dbReference>
<keyword evidence="3 5" id="KW-0732">Signal</keyword>
<dbReference type="PROSITE" id="PS51257">
    <property type="entry name" value="PROKAR_LIPOPROTEIN"/>
    <property type="match status" value="1"/>
</dbReference>
<dbReference type="Pfam" id="PF00497">
    <property type="entry name" value="SBP_bac_3"/>
    <property type="match status" value="1"/>
</dbReference>
<keyword evidence="8" id="KW-1185">Reference proteome</keyword>
<feature type="chain" id="PRO_5012798243" evidence="5">
    <location>
        <begin position="30"/>
        <end position="268"/>
    </location>
</feature>
<dbReference type="InterPro" id="IPR018313">
    <property type="entry name" value="SBP_3_CS"/>
</dbReference>
<reference evidence="7 8" key="1">
    <citation type="submission" date="2017-02" db="EMBL/GenBank/DDBJ databases">
        <authorList>
            <person name="Peterson S.W."/>
        </authorList>
    </citation>
    <scope>NUCLEOTIDE SEQUENCE [LARGE SCALE GENOMIC DNA]</scope>
    <source>
        <strain evidence="7 8">M1</strain>
    </source>
</reference>
<evidence type="ECO:0000313" key="8">
    <source>
        <dbReference type="Proteomes" id="UP000190285"/>
    </source>
</evidence>
<dbReference type="SUPFAM" id="SSF53850">
    <property type="entry name" value="Periplasmic binding protein-like II"/>
    <property type="match status" value="1"/>
</dbReference>